<dbReference type="Pfam" id="PF02690">
    <property type="entry name" value="Na_Pi_cotrans"/>
    <property type="match status" value="2"/>
</dbReference>
<dbReference type="InterPro" id="IPR026022">
    <property type="entry name" value="PhoU_dom"/>
</dbReference>
<keyword evidence="5 6" id="KW-0472">Membrane</keyword>
<dbReference type="GO" id="GO:0005886">
    <property type="term" value="C:plasma membrane"/>
    <property type="evidence" value="ECO:0007669"/>
    <property type="project" value="UniProtKB-SubCell"/>
</dbReference>
<evidence type="ECO:0000256" key="3">
    <source>
        <dbReference type="ARBA" id="ARBA00022692"/>
    </source>
</evidence>
<dbReference type="EMBL" id="SNYW01000014">
    <property type="protein sequence ID" value="TDQ77527.1"/>
    <property type="molecule type" value="Genomic_DNA"/>
</dbReference>
<gene>
    <name evidence="8" type="ORF">A8950_3679</name>
</gene>
<dbReference type="GO" id="GO:0044341">
    <property type="term" value="P:sodium-dependent phosphate transport"/>
    <property type="evidence" value="ECO:0007669"/>
    <property type="project" value="InterPro"/>
</dbReference>
<dbReference type="AlphaFoldDB" id="A0A4R6WD08"/>
<keyword evidence="4 6" id="KW-1133">Transmembrane helix</keyword>
<dbReference type="PANTHER" id="PTHR10010:SF46">
    <property type="entry name" value="SODIUM-DEPENDENT PHOSPHATE TRANSPORT PROTEIN 2B"/>
    <property type="match status" value="1"/>
</dbReference>
<dbReference type="SUPFAM" id="SSF109755">
    <property type="entry name" value="PhoU-like"/>
    <property type="match status" value="1"/>
</dbReference>
<accession>A0A4R6WD08</accession>
<feature type="transmembrane region" description="Helical" evidence="6">
    <location>
        <begin position="258"/>
        <end position="279"/>
    </location>
</feature>
<feature type="domain" description="PhoU" evidence="7">
    <location>
        <begin position="462"/>
        <end position="544"/>
    </location>
</feature>
<dbReference type="PANTHER" id="PTHR10010">
    <property type="entry name" value="SOLUTE CARRIER FAMILY 34 SODIUM PHOSPHATE , MEMBER 2-RELATED"/>
    <property type="match status" value="1"/>
</dbReference>
<evidence type="ECO:0000313" key="9">
    <source>
        <dbReference type="Proteomes" id="UP000295783"/>
    </source>
</evidence>
<dbReference type="Gene3D" id="1.20.58.220">
    <property type="entry name" value="Phosphate transport system protein phou homolog 2, domain 2"/>
    <property type="match status" value="1"/>
</dbReference>
<evidence type="ECO:0000313" key="8">
    <source>
        <dbReference type="EMBL" id="TDQ77527.1"/>
    </source>
</evidence>
<feature type="transmembrane region" description="Helical" evidence="6">
    <location>
        <begin position="291"/>
        <end position="313"/>
    </location>
</feature>
<dbReference type="Proteomes" id="UP000295783">
    <property type="component" value="Unassembled WGS sequence"/>
</dbReference>
<reference evidence="8 9" key="1">
    <citation type="submission" date="2019-03" db="EMBL/GenBank/DDBJ databases">
        <title>Genomic Encyclopedia of Type Strains, Phase III (KMG-III): the genomes of soil and plant-associated and newly described type strains.</title>
        <authorList>
            <person name="Whitman W."/>
        </authorList>
    </citation>
    <scope>NUCLEOTIDE SEQUENCE [LARGE SCALE GENOMIC DNA]</scope>
    <source>
        <strain evidence="8 9">CGMCC 1.7660</strain>
    </source>
</reference>
<evidence type="ECO:0000256" key="4">
    <source>
        <dbReference type="ARBA" id="ARBA00022989"/>
    </source>
</evidence>
<feature type="domain" description="PhoU" evidence="7">
    <location>
        <begin position="355"/>
        <end position="433"/>
    </location>
</feature>
<proteinExistence type="predicted"/>
<dbReference type="GO" id="GO:0005436">
    <property type="term" value="F:sodium:phosphate symporter activity"/>
    <property type="evidence" value="ECO:0007669"/>
    <property type="project" value="InterPro"/>
</dbReference>
<feature type="transmembrane region" description="Helical" evidence="6">
    <location>
        <begin position="223"/>
        <end position="242"/>
    </location>
</feature>
<keyword evidence="3 6" id="KW-0812">Transmembrane</keyword>
<dbReference type="NCBIfam" id="NF037997">
    <property type="entry name" value="Na_Pi_symport"/>
    <property type="match status" value="1"/>
</dbReference>
<name>A0A4R6WD08_9PROT</name>
<keyword evidence="9" id="KW-1185">Reference proteome</keyword>
<evidence type="ECO:0000259" key="7">
    <source>
        <dbReference type="Pfam" id="PF01895"/>
    </source>
</evidence>
<comment type="subcellular location">
    <subcellularLocation>
        <location evidence="1">Cell membrane</location>
        <topology evidence="1">Multi-pass membrane protein</topology>
    </subcellularLocation>
</comment>
<keyword evidence="2" id="KW-1003">Cell membrane</keyword>
<sequence>MLQFNDNTRVGILAGMIFLLHLFGAAALLLWGLRMVRTGILRAYGAQLRQSLSRATGNRFSAFLSGLGITCLLQSSSATALLSASFASRKLVTTAGALAVMLGADLGTSLVAQAYSLKVDWISPLLIIAGWVMFNKFEDSKVRDLGRAIVGLGIALLGLHLITLAAEPIRDAPLLPLALRVMSDAPVFGVIIGAVLTVLSTSSLAVVLLVVSFMAQNMVPIDLGFALVLGANLGSAVMPILATSGEPPEARRVPVGNLVFRAIGVAVAVPLIGLVQPYVAMIESDPARQALNFHVAFNLVLALAFIGFIGPVARLTARLLPDQPASDDPGKPRYISQEPGDQPIVALANAGREALRMGDLVGQMLRQSLDVFRTDDRRMLKQVSDLDTQVDRLNEAIKLYLTRVSRELMDPADQKRVVDLITFITNLEHIGDIVDKNLMELAAKKVKYQLKFSPEGNRELNDIHERLTHNLELAMNVFMSGDLKLARQLFAEKQIFREMERIAAENHLARLRSGRIDSMQTSSLHLDILRDLKRINSHLAIVAQPILEAAGELSPTRLK</sequence>
<evidence type="ECO:0000256" key="5">
    <source>
        <dbReference type="ARBA" id="ARBA00023136"/>
    </source>
</evidence>
<feature type="transmembrane region" description="Helical" evidence="6">
    <location>
        <begin position="12"/>
        <end position="33"/>
    </location>
</feature>
<feature type="transmembrane region" description="Helical" evidence="6">
    <location>
        <begin position="186"/>
        <end position="211"/>
    </location>
</feature>
<dbReference type="InterPro" id="IPR038078">
    <property type="entry name" value="PhoU-like_sf"/>
</dbReference>
<evidence type="ECO:0000256" key="2">
    <source>
        <dbReference type="ARBA" id="ARBA00022475"/>
    </source>
</evidence>
<organism evidence="8 9">
    <name type="scientific">Dongia mobilis</name>
    <dbReference type="NCBI Taxonomy" id="578943"/>
    <lineage>
        <taxon>Bacteria</taxon>
        <taxon>Pseudomonadati</taxon>
        <taxon>Pseudomonadota</taxon>
        <taxon>Alphaproteobacteria</taxon>
        <taxon>Rhodospirillales</taxon>
        <taxon>Dongiaceae</taxon>
        <taxon>Dongia</taxon>
    </lineage>
</organism>
<feature type="transmembrane region" description="Helical" evidence="6">
    <location>
        <begin position="149"/>
        <end position="166"/>
    </location>
</feature>
<feature type="transmembrane region" description="Helical" evidence="6">
    <location>
        <begin position="121"/>
        <end position="137"/>
    </location>
</feature>
<comment type="caution">
    <text evidence="8">The sequence shown here is derived from an EMBL/GenBank/DDBJ whole genome shotgun (WGS) entry which is preliminary data.</text>
</comment>
<dbReference type="InterPro" id="IPR003841">
    <property type="entry name" value="Na/Pi_transpt"/>
</dbReference>
<dbReference type="Pfam" id="PF01895">
    <property type="entry name" value="PhoU"/>
    <property type="match status" value="2"/>
</dbReference>
<dbReference type="NCBIfam" id="TIGR00704">
    <property type="entry name" value="NaPi_cotrn_rel"/>
    <property type="match status" value="1"/>
</dbReference>
<protein>
    <submittedName>
        <fullName evidence="8">Phosphate:Na+ symporter</fullName>
    </submittedName>
</protein>
<dbReference type="InterPro" id="IPR004633">
    <property type="entry name" value="NaPi_cotrn-rel/YqeW-like"/>
</dbReference>
<evidence type="ECO:0000256" key="6">
    <source>
        <dbReference type="SAM" id="Phobius"/>
    </source>
</evidence>
<evidence type="ECO:0000256" key="1">
    <source>
        <dbReference type="ARBA" id="ARBA00004651"/>
    </source>
</evidence>